<dbReference type="Pfam" id="PF13155">
    <property type="entry name" value="Toprim_2"/>
    <property type="match status" value="1"/>
</dbReference>
<name>A0A841DL78_9ACTN</name>
<dbReference type="GO" id="GO:0005737">
    <property type="term" value="C:cytoplasm"/>
    <property type="evidence" value="ECO:0007669"/>
    <property type="project" value="TreeGrafter"/>
</dbReference>
<sequence>MRYLNTARTKIFAKAQTLVGLDAQLDRLRAGAIPVFVEGAMDAPAVGLAGDDWVGVACCGTAITPEQARIVRAHSWTDAVIVALDGDVGGRAGAVRSLPVLRDVFDDVLFARLPDKADPASLHVANPRLLVDVLTTARPLVEFAIETELAKWSRVLDHVSGQVNAVRAVAPLIASLPAGRVAEEVARLAAAVQLDEQIVSNEIIAAAGRCSRGRSRGRRRPSRPGGGVGNPLLVQSSSGIDGVSAARSRSRSPETDAGHAFDADDVDGDPRDISRSP</sequence>
<evidence type="ECO:0000313" key="3">
    <source>
        <dbReference type="Proteomes" id="UP000558997"/>
    </source>
</evidence>
<evidence type="ECO:0000256" key="1">
    <source>
        <dbReference type="SAM" id="MobiDB-lite"/>
    </source>
</evidence>
<keyword evidence="3" id="KW-1185">Reference proteome</keyword>
<dbReference type="EMBL" id="JACHNF010000001">
    <property type="protein sequence ID" value="MBB5979864.1"/>
    <property type="molecule type" value="Genomic_DNA"/>
</dbReference>
<feature type="compositionally biased region" description="Basic and acidic residues" evidence="1">
    <location>
        <begin position="251"/>
        <end position="277"/>
    </location>
</feature>
<dbReference type="GO" id="GO:0006269">
    <property type="term" value="P:DNA replication, synthesis of primer"/>
    <property type="evidence" value="ECO:0007669"/>
    <property type="project" value="TreeGrafter"/>
</dbReference>
<dbReference type="PANTHER" id="PTHR30313:SF2">
    <property type="entry name" value="DNA PRIMASE"/>
    <property type="match status" value="1"/>
</dbReference>
<feature type="region of interest" description="Disordered" evidence="1">
    <location>
        <begin position="210"/>
        <end position="277"/>
    </location>
</feature>
<dbReference type="Gene3D" id="3.40.1360.10">
    <property type="match status" value="1"/>
</dbReference>
<dbReference type="SUPFAM" id="SSF56731">
    <property type="entry name" value="DNA primase core"/>
    <property type="match status" value="1"/>
</dbReference>
<organism evidence="2 3">
    <name type="scientific">Kribbella solani</name>
    <dbReference type="NCBI Taxonomy" id="236067"/>
    <lineage>
        <taxon>Bacteria</taxon>
        <taxon>Bacillati</taxon>
        <taxon>Actinomycetota</taxon>
        <taxon>Actinomycetes</taxon>
        <taxon>Propionibacteriales</taxon>
        <taxon>Kribbellaceae</taxon>
        <taxon>Kribbella</taxon>
    </lineage>
</organism>
<gene>
    <name evidence="2" type="ORF">HDA44_003205</name>
</gene>
<dbReference type="InterPro" id="IPR034151">
    <property type="entry name" value="TOPRIM_DnaG_bac"/>
</dbReference>
<dbReference type="PANTHER" id="PTHR30313">
    <property type="entry name" value="DNA PRIMASE"/>
    <property type="match status" value="1"/>
</dbReference>
<comment type="caution">
    <text evidence="2">The sequence shown here is derived from an EMBL/GenBank/DDBJ whole genome shotgun (WGS) entry which is preliminary data.</text>
</comment>
<feature type="compositionally biased region" description="Basic residues" evidence="1">
    <location>
        <begin position="211"/>
        <end position="222"/>
    </location>
</feature>
<proteinExistence type="predicted"/>
<dbReference type="CDD" id="cd03364">
    <property type="entry name" value="TOPRIM_DnaG_primases"/>
    <property type="match status" value="1"/>
</dbReference>
<protein>
    <submittedName>
        <fullName evidence="2">DNA primase</fullName>
    </submittedName>
</protein>
<evidence type="ECO:0000313" key="2">
    <source>
        <dbReference type="EMBL" id="MBB5979864.1"/>
    </source>
</evidence>
<dbReference type="Proteomes" id="UP000558997">
    <property type="component" value="Unassembled WGS sequence"/>
</dbReference>
<dbReference type="AlphaFoldDB" id="A0A841DL78"/>
<reference evidence="2 3" key="1">
    <citation type="submission" date="2020-08" db="EMBL/GenBank/DDBJ databases">
        <title>Sequencing the genomes of 1000 actinobacteria strains.</title>
        <authorList>
            <person name="Klenk H.-P."/>
        </authorList>
    </citation>
    <scope>NUCLEOTIDE SEQUENCE [LARGE SCALE GENOMIC DNA]</scope>
    <source>
        <strain evidence="2 3">DSM 17294</strain>
    </source>
</reference>
<dbReference type="InterPro" id="IPR050219">
    <property type="entry name" value="DnaG_primase"/>
</dbReference>
<accession>A0A841DL78</accession>